<accession>A0A1H2I5M7</accession>
<reference evidence="2" key="1">
    <citation type="submission" date="2016-10" db="EMBL/GenBank/DDBJ databases">
        <authorList>
            <person name="Varghese N."/>
            <person name="Submissions S."/>
        </authorList>
    </citation>
    <scope>NUCLEOTIDE SEQUENCE [LARGE SCALE GENOMIC DNA]</scope>
    <source>
        <strain evidence="2">DSM 17875</strain>
    </source>
</reference>
<dbReference type="EMBL" id="LT629785">
    <property type="protein sequence ID" value="SDU39443.1"/>
    <property type="molecule type" value="Genomic_DNA"/>
</dbReference>
<dbReference type="Proteomes" id="UP000243232">
    <property type="component" value="Chromosome I"/>
</dbReference>
<evidence type="ECO:0000313" key="2">
    <source>
        <dbReference type="Proteomes" id="UP000243232"/>
    </source>
</evidence>
<keyword evidence="2" id="KW-1185">Reference proteome</keyword>
<dbReference type="AlphaFoldDB" id="A0A1H2I5M7"/>
<gene>
    <name evidence="1" type="ORF">SAMN05216296_3528</name>
</gene>
<name>A0A1H2I5M7_9PSED</name>
<organism evidence="1 2">
    <name type="scientific">Pseudomonas pohangensis</name>
    <dbReference type="NCBI Taxonomy" id="364197"/>
    <lineage>
        <taxon>Bacteria</taxon>
        <taxon>Pseudomonadati</taxon>
        <taxon>Pseudomonadota</taxon>
        <taxon>Gammaproteobacteria</taxon>
        <taxon>Pseudomonadales</taxon>
        <taxon>Pseudomonadaceae</taxon>
        <taxon>Pseudomonas</taxon>
    </lineage>
</organism>
<evidence type="ECO:0000313" key="1">
    <source>
        <dbReference type="EMBL" id="SDU39443.1"/>
    </source>
</evidence>
<protein>
    <submittedName>
        <fullName evidence="1">Uncharacterized protein</fullName>
    </submittedName>
</protein>
<proteinExistence type="predicted"/>
<sequence length="58" mass="6345">MSGSALAAWGNRGAGLARLLKSPCPLDRDQADIRQPVLRWAYRQAVAFYLPSEEANDA</sequence>
<dbReference type="STRING" id="364197.SAMN05216296_3528"/>